<sequence length="56" mass="6502">MKTLFFMYPCLKMMKFLDSNHLSTWEICLVHTAIPSLSNAMFLIKVVCCIDDILKC</sequence>
<dbReference type="AlphaFoldDB" id="A0A0A9H494"/>
<name>A0A0A9H494_ARUDO</name>
<dbReference type="EMBL" id="GBRH01166314">
    <property type="protein sequence ID" value="JAE31582.1"/>
    <property type="molecule type" value="Transcribed_RNA"/>
</dbReference>
<accession>A0A0A9H494</accession>
<proteinExistence type="predicted"/>
<evidence type="ECO:0000313" key="1">
    <source>
        <dbReference type="EMBL" id="JAE31582.1"/>
    </source>
</evidence>
<organism evidence="1">
    <name type="scientific">Arundo donax</name>
    <name type="common">Giant reed</name>
    <name type="synonym">Donax arundinaceus</name>
    <dbReference type="NCBI Taxonomy" id="35708"/>
    <lineage>
        <taxon>Eukaryota</taxon>
        <taxon>Viridiplantae</taxon>
        <taxon>Streptophyta</taxon>
        <taxon>Embryophyta</taxon>
        <taxon>Tracheophyta</taxon>
        <taxon>Spermatophyta</taxon>
        <taxon>Magnoliopsida</taxon>
        <taxon>Liliopsida</taxon>
        <taxon>Poales</taxon>
        <taxon>Poaceae</taxon>
        <taxon>PACMAD clade</taxon>
        <taxon>Arundinoideae</taxon>
        <taxon>Arundineae</taxon>
        <taxon>Arundo</taxon>
    </lineage>
</organism>
<reference evidence="1" key="1">
    <citation type="submission" date="2014-09" db="EMBL/GenBank/DDBJ databases">
        <authorList>
            <person name="Magalhaes I.L.F."/>
            <person name="Oliveira U."/>
            <person name="Santos F.R."/>
            <person name="Vidigal T.H.D.A."/>
            <person name="Brescovit A.D."/>
            <person name="Santos A.J."/>
        </authorList>
    </citation>
    <scope>NUCLEOTIDE SEQUENCE</scope>
    <source>
        <tissue evidence="1">Shoot tissue taken approximately 20 cm above the soil surface</tissue>
    </source>
</reference>
<protein>
    <submittedName>
        <fullName evidence="1">Uncharacterized protein</fullName>
    </submittedName>
</protein>
<reference evidence="1" key="2">
    <citation type="journal article" date="2015" name="Data Brief">
        <title>Shoot transcriptome of the giant reed, Arundo donax.</title>
        <authorList>
            <person name="Barrero R.A."/>
            <person name="Guerrero F.D."/>
            <person name="Moolhuijzen P."/>
            <person name="Goolsby J.A."/>
            <person name="Tidwell J."/>
            <person name="Bellgard S.E."/>
            <person name="Bellgard M.I."/>
        </authorList>
    </citation>
    <scope>NUCLEOTIDE SEQUENCE</scope>
    <source>
        <tissue evidence="1">Shoot tissue taken approximately 20 cm above the soil surface</tissue>
    </source>
</reference>